<dbReference type="Pfam" id="PF13384">
    <property type="entry name" value="HTH_23"/>
    <property type="match status" value="1"/>
</dbReference>
<dbReference type="InterPro" id="IPR001387">
    <property type="entry name" value="Cro/C1-type_HTH"/>
</dbReference>
<dbReference type="AlphaFoldDB" id="A0AAT9SGN0"/>
<feature type="domain" description="HTH cro/C1-type" evidence="2">
    <location>
        <begin position="23"/>
        <end position="75"/>
    </location>
</feature>
<sequence>MATSSVFEDNDLTSIRPALAAVIRSVRGSLGLTQEGMAQATSRTYLTKIESAQSSPTLDKFIELAAALELSPVALMALVLGTRDEQPSADLLAQAREELEALQVRVTPDDIAAQMVGTEVVKRPPARPADLIKLQKVQACKESGLSQAATARQLGISRSTVSFLWKRELPDAP</sequence>
<organism evidence="3">
    <name type="scientific">Pseudomonas syringae pv. actinidifoliorum ICMP 18803</name>
    <dbReference type="NCBI Taxonomy" id="1194400"/>
    <lineage>
        <taxon>Bacteria</taxon>
        <taxon>Pseudomonadati</taxon>
        <taxon>Pseudomonadota</taxon>
        <taxon>Gammaproteobacteria</taxon>
        <taxon>Pseudomonadales</taxon>
        <taxon>Pseudomonadaceae</taxon>
        <taxon>Pseudomonas</taxon>
        <taxon>Pseudomonas syringae</taxon>
    </lineage>
</organism>
<accession>A0AAT9SGN0</accession>
<dbReference type="PANTHER" id="PTHR46797:SF1">
    <property type="entry name" value="METHYLPHOSPHONATE SYNTHASE"/>
    <property type="match status" value="1"/>
</dbReference>
<dbReference type="GO" id="GO:0003677">
    <property type="term" value="F:DNA binding"/>
    <property type="evidence" value="ECO:0007669"/>
    <property type="project" value="UniProtKB-KW"/>
</dbReference>
<dbReference type="SUPFAM" id="SSF47413">
    <property type="entry name" value="lambda repressor-like DNA-binding domains"/>
    <property type="match status" value="1"/>
</dbReference>
<proteinExistence type="predicted"/>
<dbReference type="CDD" id="cd00093">
    <property type="entry name" value="HTH_XRE"/>
    <property type="match status" value="1"/>
</dbReference>
<dbReference type="InterPro" id="IPR010982">
    <property type="entry name" value="Lambda_DNA-bd_dom_sf"/>
</dbReference>
<dbReference type="PROSITE" id="PS50943">
    <property type="entry name" value="HTH_CROC1"/>
    <property type="match status" value="1"/>
</dbReference>
<dbReference type="Gene3D" id="1.10.260.40">
    <property type="entry name" value="lambda repressor-like DNA-binding domains"/>
    <property type="match status" value="1"/>
</dbReference>
<evidence type="ECO:0000259" key="2">
    <source>
        <dbReference type="PROSITE" id="PS50943"/>
    </source>
</evidence>
<protein>
    <submittedName>
        <fullName evidence="3">Helix-turn-helix domain-containing protein</fullName>
    </submittedName>
</protein>
<dbReference type="SMART" id="SM00530">
    <property type="entry name" value="HTH_XRE"/>
    <property type="match status" value="1"/>
</dbReference>
<dbReference type="GO" id="GO:0005829">
    <property type="term" value="C:cytosol"/>
    <property type="evidence" value="ECO:0007669"/>
    <property type="project" value="TreeGrafter"/>
</dbReference>
<gene>
    <name evidence="3" type="ORF">A237_020675</name>
</gene>
<dbReference type="EMBL" id="CP081457">
    <property type="protein sequence ID" value="UYS79866.1"/>
    <property type="molecule type" value="Genomic_DNA"/>
</dbReference>
<dbReference type="PANTHER" id="PTHR46797">
    <property type="entry name" value="HTH-TYPE TRANSCRIPTIONAL REGULATOR"/>
    <property type="match status" value="1"/>
</dbReference>
<dbReference type="InterPro" id="IPR050807">
    <property type="entry name" value="TransReg_Diox_bact_type"/>
</dbReference>
<evidence type="ECO:0000256" key="1">
    <source>
        <dbReference type="ARBA" id="ARBA00023125"/>
    </source>
</evidence>
<keyword evidence="1" id="KW-0238">DNA-binding</keyword>
<reference evidence="3" key="1">
    <citation type="journal article" date="2023" name="PhytoFront">
        <title>The Complete Genome Sequence of Pseudomonas syringae pv. actinidifoliorum ICMP 18803.</title>
        <authorList>
            <person name="Templeton M.D."/>
            <person name="Arshed S."/>
            <person name="Andersen M.T."/>
            <person name="Jayaraman J."/>
        </authorList>
    </citation>
    <scope>NUCLEOTIDE SEQUENCE</scope>
    <source>
        <strain evidence="3">ICMP 18803</strain>
    </source>
</reference>
<dbReference type="GO" id="GO:0003700">
    <property type="term" value="F:DNA-binding transcription factor activity"/>
    <property type="evidence" value="ECO:0007669"/>
    <property type="project" value="TreeGrafter"/>
</dbReference>
<dbReference type="Pfam" id="PF01381">
    <property type="entry name" value="HTH_3"/>
    <property type="match status" value="1"/>
</dbReference>
<evidence type="ECO:0000313" key="3">
    <source>
        <dbReference type="EMBL" id="UYS79866.1"/>
    </source>
</evidence>
<name>A0AAT9SGN0_PSESX</name>